<reference evidence="2" key="1">
    <citation type="journal article" date="2020" name="Stud. Mycol.">
        <title>101 Dothideomycetes genomes: a test case for predicting lifestyles and emergence of pathogens.</title>
        <authorList>
            <person name="Haridas S."/>
            <person name="Albert R."/>
            <person name="Binder M."/>
            <person name="Bloem J."/>
            <person name="Labutti K."/>
            <person name="Salamov A."/>
            <person name="Andreopoulos B."/>
            <person name="Baker S."/>
            <person name="Barry K."/>
            <person name="Bills G."/>
            <person name="Bluhm B."/>
            <person name="Cannon C."/>
            <person name="Castanera R."/>
            <person name="Culley D."/>
            <person name="Daum C."/>
            <person name="Ezra D."/>
            <person name="Gonzalez J."/>
            <person name="Henrissat B."/>
            <person name="Kuo A."/>
            <person name="Liang C."/>
            <person name="Lipzen A."/>
            <person name="Lutzoni F."/>
            <person name="Magnuson J."/>
            <person name="Mondo S."/>
            <person name="Nolan M."/>
            <person name="Ohm R."/>
            <person name="Pangilinan J."/>
            <person name="Park H.-J."/>
            <person name="Ramirez L."/>
            <person name="Alfaro M."/>
            <person name="Sun H."/>
            <person name="Tritt A."/>
            <person name="Yoshinaga Y."/>
            <person name="Zwiers L.-H."/>
            <person name="Turgeon B."/>
            <person name="Goodwin S."/>
            <person name="Spatafora J."/>
            <person name="Crous P."/>
            <person name="Grigoriev I."/>
        </authorList>
    </citation>
    <scope>NUCLEOTIDE SEQUENCE</scope>
    <source>
        <strain evidence="2">CBS 269.34</strain>
    </source>
</reference>
<dbReference type="PROSITE" id="PS50097">
    <property type="entry name" value="BTB"/>
    <property type="match status" value="1"/>
</dbReference>
<dbReference type="OrthoDB" id="194443at2759"/>
<name>A0A6A6QHI6_9PEZI</name>
<gene>
    <name evidence="2" type="ORF">BU16DRAFT_621758</name>
</gene>
<dbReference type="EMBL" id="MU004196">
    <property type="protein sequence ID" value="KAF2491103.1"/>
    <property type="molecule type" value="Genomic_DNA"/>
</dbReference>
<accession>A0A6A6QHI6</accession>
<dbReference type="PANTHER" id="PTHR47843:SF2">
    <property type="entry name" value="BTB DOMAIN-CONTAINING PROTEIN"/>
    <property type="match status" value="1"/>
</dbReference>
<proteinExistence type="predicted"/>
<protein>
    <recommendedName>
        <fullName evidence="1">BTB domain-containing protein</fullName>
    </recommendedName>
</protein>
<dbReference type="InterPro" id="IPR011333">
    <property type="entry name" value="SKP1/BTB/POZ_sf"/>
</dbReference>
<dbReference type="CDD" id="cd18186">
    <property type="entry name" value="BTB_POZ_ZBTB_KLHL-like"/>
    <property type="match status" value="1"/>
</dbReference>
<feature type="domain" description="BTB" evidence="1">
    <location>
        <begin position="22"/>
        <end position="91"/>
    </location>
</feature>
<keyword evidence="3" id="KW-1185">Reference proteome</keyword>
<dbReference type="Pfam" id="PF00651">
    <property type="entry name" value="BTB"/>
    <property type="match status" value="1"/>
</dbReference>
<dbReference type="Gene3D" id="3.30.710.10">
    <property type="entry name" value="Potassium Channel Kv1.1, Chain A"/>
    <property type="match status" value="1"/>
</dbReference>
<organism evidence="2 3">
    <name type="scientific">Lophium mytilinum</name>
    <dbReference type="NCBI Taxonomy" id="390894"/>
    <lineage>
        <taxon>Eukaryota</taxon>
        <taxon>Fungi</taxon>
        <taxon>Dikarya</taxon>
        <taxon>Ascomycota</taxon>
        <taxon>Pezizomycotina</taxon>
        <taxon>Dothideomycetes</taxon>
        <taxon>Pleosporomycetidae</taxon>
        <taxon>Mytilinidiales</taxon>
        <taxon>Mytilinidiaceae</taxon>
        <taxon>Lophium</taxon>
    </lineage>
</organism>
<dbReference type="PANTHER" id="PTHR47843">
    <property type="entry name" value="BTB DOMAIN-CONTAINING PROTEIN-RELATED"/>
    <property type="match status" value="1"/>
</dbReference>
<dbReference type="Proteomes" id="UP000799750">
    <property type="component" value="Unassembled WGS sequence"/>
</dbReference>
<dbReference type="InterPro" id="IPR000210">
    <property type="entry name" value="BTB/POZ_dom"/>
</dbReference>
<dbReference type="AlphaFoldDB" id="A0A6A6QHI6"/>
<evidence type="ECO:0000259" key="1">
    <source>
        <dbReference type="PROSITE" id="PS50097"/>
    </source>
</evidence>
<dbReference type="SMART" id="SM00225">
    <property type="entry name" value="BTB"/>
    <property type="match status" value="1"/>
</dbReference>
<evidence type="ECO:0000313" key="3">
    <source>
        <dbReference type="Proteomes" id="UP000799750"/>
    </source>
</evidence>
<sequence length="246" mass="28754">MTGGATMRKNTDRPSFRTMKQTVVTILVGKTEKAYIIHLDLLIHYSEYFRAAFTGSFKEAEDKKISLSDVKKSTFDRFVDWLYYREISPTEEDKDPETGRLQYRGIIELYILGDKYQIPKLRKYVIDHIFQSLTTSLELLPSPGAIARAYEFLPETSPMRKFMLDIFARRFTPYYITRAKKMNKNPSCLQNEFLIEALIKIADNTKAINQNQRSTLKLKLCDYHEHADDKERKQCEQSHGVADIDR</sequence>
<evidence type="ECO:0000313" key="2">
    <source>
        <dbReference type="EMBL" id="KAF2491103.1"/>
    </source>
</evidence>
<dbReference type="SUPFAM" id="SSF54695">
    <property type="entry name" value="POZ domain"/>
    <property type="match status" value="1"/>
</dbReference>